<name>A0A1G5PMY9_9RHOB</name>
<dbReference type="OrthoDB" id="256574at2"/>
<dbReference type="InterPro" id="IPR042257">
    <property type="entry name" value="DGOK_C"/>
</dbReference>
<dbReference type="GO" id="GO:0034194">
    <property type="term" value="P:D-galactonate catabolic process"/>
    <property type="evidence" value="ECO:0007669"/>
    <property type="project" value="InterPro"/>
</dbReference>
<keyword evidence="2" id="KW-1185">Reference proteome</keyword>
<dbReference type="EMBL" id="FMWG01000001">
    <property type="protein sequence ID" value="SCZ50696.1"/>
    <property type="molecule type" value="Genomic_DNA"/>
</dbReference>
<protein>
    <submittedName>
        <fullName evidence="1">2-dehydro-3-deoxygalactonokinase</fullName>
    </submittedName>
</protein>
<evidence type="ECO:0000313" key="1">
    <source>
        <dbReference type="EMBL" id="SCZ50696.1"/>
    </source>
</evidence>
<sequence length="270" mass="29408">MASDKRWLAVEASFQSITMWMMDGADCIKTSRTEISSPASIEEVISLLDPALPKQCPVYAAGLTSHSVQLPAKVMDLPCEIVSQSGRQVRIVPNLFQENPAALLQADVTKVIGFLSLNPNWDGVICLPGASHSHWVLVSANEVISLQSAMTPTLARGLGAPVPQHRIPVDAVQDSLSKPELMAARFGELSARRHMGLNTWEDTTAQIWAHLIGAELAATRPYWLGQNLALIAPKELEPSYRTAFDAQYLPVTVADSIRMTQIGLKQACSR</sequence>
<dbReference type="STRING" id="1156985.SAMN04488118_101338"/>
<accession>A0A1G5PMY9</accession>
<dbReference type="Proteomes" id="UP000198767">
    <property type="component" value="Unassembled WGS sequence"/>
</dbReference>
<dbReference type="RefSeq" id="WP_090215201.1">
    <property type="nucleotide sequence ID" value="NZ_FMWG01000001.1"/>
</dbReference>
<evidence type="ECO:0000313" key="2">
    <source>
        <dbReference type="Proteomes" id="UP000198767"/>
    </source>
</evidence>
<keyword evidence="1" id="KW-0808">Transferase</keyword>
<reference evidence="1 2" key="1">
    <citation type="submission" date="2016-10" db="EMBL/GenBank/DDBJ databases">
        <authorList>
            <person name="de Groot N.N."/>
        </authorList>
    </citation>
    <scope>NUCLEOTIDE SEQUENCE [LARGE SCALE GENOMIC DNA]</scope>
    <source>
        <strain evidence="1 2">U95</strain>
    </source>
</reference>
<dbReference type="Pfam" id="PF05035">
    <property type="entry name" value="DGOK"/>
    <property type="match status" value="1"/>
</dbReference>
<dbReference type="Gene3D" id="3.30.420.310">
    <property type="entry name" value="2-keto-3-deoxy-galactonokinase, C-terminal domain"/>
    <property type="match status" value="1"/>
</dbReference>
<proteinExistence type="predicted"/>
<dbReference type="InterPro" id="IPR007729">
    <property type="entry name" value="DGOK"/>
</dbReference>
<keyword evidence="1" id="KW-0418">Kinase</keyword>
<gene>
    <name evidence="1" type="ORF">SAMN04488118_101338</name>
</gene>
<dbReference type="GO" id="GO:0008671">
    <property type="term" value="F:2-dehydro-3-deoxygalactonokinase activity"/>
    <property type="evidence" value="ECO:0007669"/>
    <property type="project" value="InterPro"/>
</dbReference>
<organism evidence="1 2">
    <name type="scientific">Epibacterium ulvae</name>
    <dbReference type="NCBI Taxonomy" id="1156985"/>
    <lineage>
        <taxon>Bacteria</taxon>
        <taxon>Pseudomonadati</taxon>
        <taxon>Pseudomonadota</taxon>
        <taxon>Alphaproteobacteria</taxon>
        <taxon>Rhodobacterales</taxon>
        <taxon>Roseobacteraceae</taxon>
        <taxon>Epibacterium</taxon>
    </lineage>
</organism>
<dbReference type="AlphaFoldDB" id="A0A1G5PMY9"/>